<dbReference type="PANTHER" id="PTHR21071">
    <property type="entry name" value="UDP-N-ACETYLENOLPYRUVOYLGLUCOSAMINE REDUCTASE"/>
    <property type="match status" value="1"/>
</dbReference>
<evidence type="ECO:0000256" key="13">
    <source>
        <dbReference type="ARBA" id="ARBA00023306"/>
    </source>
</evidence>
<evidence type="ECO:0000256" key="1">
    <source>
        <dbReference type="ARBA" id="ARBA00001974"/>
    </source>
</evidence>
<dbReference type="PANTHER" id="PTHR21071:SF4">
    <property type="entry name" value="UDP-N-ACETYLENOLPYRUVOYLGLUCOSAMINE REDUCTASE"/>
    <property type="match status" value="1"/>
</dbReference>
<dbReference type="InterPro" id="IPR036318">
    <property type="entry name" value="FAD-bd_PCMH-like_sf"/>
</dbReference>
<dbReference type="EC" id="1.3.1.98" evidence="16"/>
<keyword evidence="10 16" id="KW-0133">Cell shape</keyword>
<dbReference type="EMBL" id="MFJA01000011">
    <property type="protein sequence ID" value="OGG03918.1"/>
    <property type="molecule type" value="Genomic_DNA"/>
</dbReference>
<dbReference type="InterPro" id="IPR016166">
    <property type="entry name" value="FAD-bd_PCMH"/>
</dbReference>
<dbReference type="InterPro" id="IPR011601">
    <property type="entry name" value="MurB_C"/>
</dbReference>
<dbReference type="PROSITE" id="PS51387">
    <property type="entry name" value="FAD_PCMH"/>
    <property type="match status" value="1"/>
</dbReference>
<keyword evidence="5 16" id="KW-0963">Cytoplasm</keyword>
<dbReference type="GO" id="GO:0071555">
    <property type="term" value="P:cell wall organization"/>
    <property type="evidence" value="ECO:0007669"/>
    <property type="project" value="UniProtKB-KW"/>
</dbReference>
<evidence type="ECO:0000256" key="9">
    <source>
        <dbReference type="ARBA" id="ARBA00022857"/>
    </source>
</evidence>
<dbReference type="InterPro" id="IPR003170">
    <property type="entry name" value="MurB"/>
</dbReference>
<comment type="cofactor">
    <cofactor evidence="1 16">
        <name>FAD</name>
        <dbReference type="ChEBI" id="CHEBI:57692"/>
    </cofactor>
</comment>
<comment type="similarity">
    <text evidence="16">Belongs to the MurB family.</text>
</comment>
<evidence type="ECO:0000259" key="17">
    <source>
        <dbReference type="PROSITE" id="PS51387"/>
    </source>
</evidence>
<keyword evidence="8 16" id="KW-0274">FAD</keyword>
<keyword evidence="11 16" id="KW-0573">Peptidoglycan synthesis</keyword>
<evidence type="ECO:0000256" key="5">
    <source>
        <dbReference type="ARBA" id="ARBA00022490"/>
    </source>
</evidence>
<comment type="catalytic activity">
    <reaction evidence="15 16">
        <text>UDP-N-acetyl-alpha-D-muramate + NADP(+) = UDP-N-acetyl-3-O-(1-carboxyvinyl)-alpha-D-glucosamine + NADPH + H(+)</text>
        <dbReference type="Rhea" id="RHEA:12248"/>
        <dbReference type="ChEBI" id="CHEBI:15378"/>
        <dbReference type="ChEBI" id="CHEBI:57783"/>
        <dbReference type="ChEBI" id="CHEBI:58349"/>
        <dbReference type="ChEBI" id="CHEBI:68483"/>
        <dbReference type="ChEBI" id="CHEBI:70757"/>
        <dbReference type="EC" id="1.3.1.98"/>
    </reaction>
</comment>
<evidence type="ECO:0000256" key="8">
    <source>
        <dbReference type="ARBA" id="ARBA00022827"/>
    </source>
</evidence>
<dbReference type="InterPro" id="IPR006094">
    <property type="entry name" value="Oxid_FAD_bind_N"/>
</dbReference>
<evidence type="ECO:0000256" key="2">
    <source>
        <dbReference type="ARBA" id="ARBA00003921"/>
    </source>
</evidence>
<dbReference type="Gene3D" id="3.30.465.10">
    <property type="match status" value="1"/>
</dbReference>
<evidence type="ECO:0000313" key="19">
    <source>
        <dbReference type="Proteomes" id="UP000176665"/>
    </source>
</evidence>
<keyword evidence="13 16" id="KW-0131">Cell cycle</keyword>
<dbReference type="Pfam" id="PF02873">
    <property type="entry name" value="MurB_C"/>
    <property type="match status" value="1"/>
</dbReference>
<feature type="domain" description="FAD-binding PCMH-type" evidence="17">
    <location>
        <begin position="22"/>
        <end position="184"/>
    </location>
</feature>
<comment type="function">
    <text evidence="2 16">Cell wall formation.</text>
</comment>
<comment type="subcellular location">
    <subcellularLocation>
        <location evidence="3 16">Cytoplasm</location>
    </subcellularLocation>
</comment>
<gene>
    <name evidence="16" type="primary">murB</name>
    <name evidence="18" type="ORF">A2W14_05615</name>
</gene>
<evidence type="ECO:0000256" key="11">
    <source>
        <dbReference type="ARBA" id="ARBA00022984"/>
    </source>
</evidence>
<evidence type="ECO:0000256" key="14">
    <source>
        <dbReference type="ARBA" id="ARBA00023316"/>
    </source>
</evidence>
<name>A0A1F5YUN3_9BACT</name>
<dbReference type="GO" id="GO:0051301">
    <property type="term" value="P:cell division"/>
    <property type="evidence" value="ECO:0007669"/>
    <property type="project" value="UniProtKB-KW"/>
</dbReference>
<dbReference type="Proteomes" id="UP000176665">
    <property type="component" value="Unassembled WGS sequence"/>
</dbReference>
<keyword evidence="12 16" id="KW-0560">Oxidoreductase</keyword>
<evidence type="ECO:0000256" key="12">
    <source>
        <dbReference type="ARBA" id="ARBA00023002"/>
    </source>
</evidence>
<dbReference type="AlphaFoldDB" id="A0A1F5YUN3"/>
<dbReference type="STRING" id="1798371.A2W14_05615"/>
<dbReference type="SUPFAM" id="SSF56194">
    <property type="entry name" value="Uridine diphospho-N-Acetylenolpyruvylglucosamine reductase, MurB, C-terminal domain"/>
    <property type="match status" value="1"/>
</dbReference>
<reference evidence="18 19" key="1">
    <citation type="journal article" date="2016" name="Nat. Commun.">
        <title>Thousands of microbial genomes shed light on interconnected biogeochemical processes in an aquifer system.</title>
        <authorList>
            <person name="Anantharaman K."/>
            <person name="Brown C.T."/>
            <person name="Hug L.A."/>
            <person name="Sharon I."/>
            <person name="Castelle C.J."/>
            <person name="Probst A.J."/>
            <person name="Thomas B.C."/>
            <person name="Singh A."/>
            <person name="Wilkins M.J."/>
            <person name="Karaoz U."/>
            <person name="Brodie E.L."/>
            <person name="Williams K.H."/>
            <person name="Hubbard S.S."/>
            <person name="Banfield J.F."/>
        </authorList>
    </citation>
    <scope>NUCLEOTIDE SEQUENCE [LARGE SCALE GENOMIC DNA]</scope>
</reference>
<accession>A0A1F5YUN3</accession>
<dbReference type="Gene3D" id="3.90.78.10">
    <property type="entry name" value="UDP-N-acetylenolpyruvoylglucosamine reductase, C-terminal domain"/>
    <property type="match status" value="1"/>
</dbReference>
<keyword evidence="6 16" id="KW-0132">Cell division</keyword>
<feature type="active site" description="Proton donor" evidence="16">
    <location>
        <position position="213"/>
    </location>
</feature>
<sequence>MNNLPFPYLQNVSLSQLSTFAIGGLAKKYIPLATIPDLVKVLNYLWQNSLPFQIFSGGSNIVFPDQGLDEILIHLKDGTLEVRDNLLTADSGVKLSQVINFAIKNGLSGLENLSGIPGSTGGAVVGNAGAYGSSVSDVIQEVNIWDKGRVYWINKKDCYFTYRESIFKKKKRVILKVKLRFKKGNKNNLLSISRQIINKRRVKYKEGLRCPGSFFKNILVTDLFPSVLEKIDSSKIVFGKIPAGILLESVGAKGMKIGEIEIASFHGNLFINNGQGTAADVKKLAEILKKKVYQKFGILLEEEIRYF</sequence>
<comment type="pathway">
    <text evidence="4 16">Cell wall biogenesis; peptidoglycan biosynthesis.</text>
</comment>
<feature type="active site" evidence="16">
    <location>
        <position position="303"/>
    </location>
</feature>
<keyword evidence="14 16" id="KW-0961">Cell wall biogenesis/degradation</keyword>
<organism evidence="18 19">
    <name type="scientific">Candidatus Gottesmanbacteria bacterium RBG_16_37_8</name>
    <dbReference type="NCBI Taxonomy" id="1798371"/>
    <lineage>
        <taxon>Bacteria</taxon>
        <taxon>Candidatus Gottesmaniibacteriota</taxon>
    </lineage>
</organism>
<dbReference type="HAMAP" id="MF_00037">
    <property type="entry name" value="MurB"/>
    <property type="match status" value="1"/>
</dbReference>
<evidence type="ECO:0000256" key="6">
    <source>
        <dbReference type="ARBA" id="ARBA00022618"/>
    </source>
</evidence>
<evidence type="ECO:0000256" key="3">
    <source>
        <dbReference type="ARBA" id="ARBA00004496"/>
    </source>
</evidence>
<proteinExistence type="inferred from homology"/>
<dbReference type="UniPathway" id="UPA00219"/>
<evidence type="ECO:0000256" key="15">
    <source>
        <dbReference type="ARBA" id="ARBA00048914"/>
    </source>
</evidence>
<evidence type="ECO:0000256" key="7">
    <source>
        <dbReference type="ARBA" id="ARBA00022630"/>
    </source>
</evidence>
<dbReference type="Pfam" id="PF01565">
    <property type="entry name" value="FAD_binding_4"/>
    <property type="match status" value="1"/>
</dbReference>
<dbReference type="Gene3D" id="3.30.43.10">
    <property type="entry name" value="Uridine Diphospho-n-acetylenolpyruvylglucosamine Reductase, domain 2"/>
    <property type="match status" value="1"/>
</dbReference>
<dbReference type="InterPro" id="IPR036635">
    <property type="entry name" value="MurB_C_sf"/>
</dbReference>
<evidence type="ECO:0000313" key="18">
    <source>
        <dbReference type="EMBL" id="OGG03918.1"/>
    </source>
</evidence>
<dbReference type="GO" id="GO:0009252">
    <property type="term" value="P:peptidoglycan biosynthetic process"/>
    <property type="evidence" value="ECO:0007669"/>
    <property type="project" value="UniProtKB-UniRule"/>
</dbReference>
<dbReference type="NCBIfam" id="TIGR00179">
    <property type="entry name" value="murB"/>
    <property type="match status" value="1"/>
</dbReference>
<keyword evidence="7 16" id="KW-0285">Flavoprotein</keyword>
<comment type="caution">
    <text evidence="18">The sequence shown here is derived from an EMBL/GenBank/DDBJ whole genome shotgun (WGS) entry which is preliminary data.</text>
</comment>
<keyword evidence="9 16" id="KW-0521">NADP</keyword>
<dbReference type="InterPro" id="IPR016167">
    <property type="entry name" value="FAD-bd_PCMH_sub1"/>
</dbReference>
<dbReference type="GO" id="GO:0008360">
    <property type="term" value="P:regulation of cell shape"/>
    <property type="evidence" value="ECO:0007669"/>
    <property type="project" value="UniProtKB-KW"/>
</dbReference>
<evidence type="ECO:0000256" key="4">
    <source>
        <dbReference type="ARBA" id="ARBA00004752"/>
    </source>
</evidence>
<protein>
    <recommendedName>
        <fullName evidence="16">UDP-N-acetylenolpyruvoylglucosamine reductase</fullName>
        <ecNumber evidence="16">1.3.1.98</ecNumber>
    </recommendedName>
    <alternativeName>
        <fullName evidence="16">UDP-N-acetylmuramate dehydrogenase</fullName>
    </alternativeName>
</protein>
<dbReference type="GO" id="GO:0071949">
    <property type="term" value="F:FAD binding"/>
    <property type="evidence" value="ECO:0007669"/>
    <property type="project" value="InterPro"/>
</dbReference>
<dbReference type="SUPFAM" id="SSF56176">
    <property type="entry name" value="FAD-binding/transporter-associated domain-like"/>
    <property type="match status" value="1"/>
</dbReference>
<dbReference type="GO" id="GO:0008762">
    <property type="term" value="F:UDP-N-acetylmuramate dehydrogenase activity"/>
    <property type="evidence" value="ECO:0007669"/>
    <property type="project" value="UniProtKB-UniRule"/>
</dbReference>
<dbReference type="InterPro" id="IPR016169">
    <property type="entry name" value="FAD-bd_PCMH_sub2"/>
</dbReference>
<dbReference type="GO" id="GO:0005829">
    <property type="term" value="C:cytosol"/>
    <property type="evidence" value="ECO:0007669"/>
    <property type="project" value="TreeGrafter"/>
</dbReference>
<evidence type="ECO:0000256" key="10">
    <source>
        <dbReference type="ARBA" id="ARBA00022960"/>
    </source>
</evidence>
<evidence type="ECO:0000256" key="16">
    <source>
        <dbReference type="HAMAP-Rule" id="MF_00037"/>
    </source>
</evidence>
<feature type="active site" evidence="16">
    <location>
        <position position="163"/>
    </location>
</feature>